<feature type="domain" description="ABC transporter" evidence="3">
    <location>
        <begin position="123"/>
        <end position="184"/>
    </location>
</feature>
<evidence type="ECO:0000256" key="2">
    <source>
        <dbReference type="ARBA" id="ARBA00022840"/>
    </source>
</evidence>
<dbReference type="GO" id="GO:0016887">
    <property type="term" value="F:ATP hydrolysis activity"/>
    <property type="evidence" value="ECO:0007669"/>
    <property type="project" value="InterPro"/>
</dbReference>
<evidence type="ECO:0000256" key="1">
    <source>
        <dbReference type="ARBA" id="ARBA00022741"/>
    </source>
</evidence>
<dbReference type="AlphaFoldDB" id="A0A1X7TZC9"/>
<evidence type="ECO:0000313" key="4">
    <source>
        <dbReference type="EnsemblMetazoa" id="Aqu2.1.20621_001"/>
    </source>
</evidence>
<dbReference type="SUPFAM" id="SSF52540">
    <property type="entry name" value="P-loop containing nucleoside triphosphate hydrolases"/>
    <property type="match status" value="1"/>
</dbReference>
<proteinExistence type="predicted"/>
<dbReference type="EnsemblMetazoa" id="Aqu2.1.20621_001">
    <property type="protein sequence ID" value="Aqu2.1.20621_001"/>
    <property type="gene ID" value="Aqu2.1.20621"/>
</dbReference>
<name>A0A1X7TZC9_AMPQE</name>
<accession>A0A1X7TZC9</accession>
<dbReference type="GO" id="GO:0005524">
    <property type="term" value="F:ATP binding"/>
    <property type="evidence" value="ECO:0007669"/>
    <property type="project" value="UniProtKB-KW"/>
</dbReference>
<protein>
    <recommendedName>
        <fullName evidence="3">ABC transporter domain-containing protein</fullName>
    </recommendedName>
</protein>
<dbReference type="PANTHER" id="PTHR24223">
    <property type="entry name" value="ATP-BINDING CASSETTE SUB-FAMILY C"/>
    <property type="match status" value="1"/>
</dbReference>
<dbReference type="OrthoDB" id="8194903at2759"/>
<organism evidence="4">
    <name type="scientific">Amphimedon queenslandica</name>
    <name type="common">Sponge</name>
    <dbReference type="NCBI Taxonomy" id="400682"/>
    <lineage>
        <taxon>Eukaryota</taxon>
        <taxon>Metazoa</taxon>
        <taxon>Porifera</taxon>
        <taxon>Demospongiae</taxon>
        <taxon>Heteroscleromorpha</taxon>
        <taxon>Haplosclerida</taxon>
        <taxon>Niphatidae</taxon>
        <taxon>Amphimedon</taxon>
    </lineage>
</organism>
<sequence>MCQESTFTSTILQSDKFTDLDLDLEIEALSSGSSDESASDVEDTDCSALCSLINTATENADNGSLGSVLSDIDGEETESVVDDAVVDDCLPLIHTGDSNDWDIFDIDIGDELLSTTEQVFDKSGIGIVGRTGAGKSFLIGALFRLAEPGGSIKIDGVELTQLGLHDVRSNMSIISQDPVLFGASVHYNLDSFKQYNDDKI</sequence>
<reference evidence="4" key="1">
    <citation type="submission" date="2017-05" db="UniProtKB">
        <authorList>
            <consortium name="EnsemblMetazoa"/>
        </authorList>
    </citation>
    <scope>IDENTIFICATION</scope>
</reference>
<evidence type="ECO:0000259" key="3">
    <source>
        <dbReference type="Pfam" id="PF00005"/>
    </source>
</evidence>
<dbReference type="InterPro" id="IPR050173">
    <property type="entry name" value="ABC_transporter_C-like"/>
</dbReference>
<dbReference type="InterPro" id="IPR003439">
    <property type="entry name" value="ABC_transporter-like_ATP-bd"/>
</dbReference>
<dbReference type="STRING" id="400682.A0A1X7TZC9"/>
<dbReference type="GO" id="GO:0016020">
    <property type="term" value="C:membrane"/>
    <property type="evidence" value="ECO:0007669"/>
    <property type="project" value="TreeGrafter"/>
</dbReference>
<dbReference type="Pfam" id="PF00005">
    <property type="entry name" value="ABC_tran"/>
    <property type="match status" value="1"/>
</dbReference>
<dbReference type="Gene3D" id="3.40.50.300">
    <property type="entry name" value="P-loop containing nucleotide triphosphate hydrolases"/>
    <property type="match status" value="1"/>
</dbReference>
<dbReference type="GO" id="GO:0042626">
    <property type="term" value="F:ATPase-coupled transmembrane transporter activity"/>
    <property type="evidence" value="ECO:0007669"/>
    <property type="project" value="TreeGrafter"/>
</dbReference>
<keyword evidence="2" id="KW-0067">ATP-binding</keyword>
<dbReference type="InParanoid" id="A0A1X7TZC9"/>
<dbReference type="InterPro" id="IPR027417">
    <property type="entry name" value="P-loop_NTPase"/>
</dbReference>
<keyword evidence="1" id="KW-0547">Nucleotide-binding</keyword>